<name>A0ABX2CUQ4_9CYAN</name>
<dbReference type="RefSeq" id="WP_172186751.1">
    <property type="nucleotide sequence ID" value="NZ_CAWPPK010000168.1"/>
</dbReference>
<evidence type="ECO:0000256" key="1">
    <source>
        <dbReference type="ARBA" id="ARBA00004141"/>
    </source>
</evidence>
<evidence type="ECO:0000259" key="6">
    <source>
        <dbReference type="Pfam" id="PF06271"/>
    </source>
</evidence>
<keyword evidence="2 5" id="KW-0812">Transmembrane</keyword>
<evidence type="ECO:0000256" key="2">
    <source>
        <dbReference type="ARBA" id="ARBA00022692"/>
    </source>
</evidence>
<dbReference type="Pfam" id="PF06271">
    <property type="entry name" value="RDD"/>
    <property type="match status" value="1"/>
</dbReference>
<keyword evidence="4 5" id="KW-0472">Membrane</keyword>
<feature type="transmembrane region" description="Helical" evidence="5">
    <location>
        <begin position="39"/>
        <end position="58"/>
    </location>
</feature>
<protein>
    <recommendedName>
        <fullName evidence="6">RDD domain-containing protein</fullName>
    </recommendedName>
</protein>
<proteinExistence type="predicted"/>
<sequence>MSSDLVPLLPKVSVGRRAAALCIDGIAVWMPSLLLGTNAIVQTIFFVLLWLIMRVAIVRKNKGQSLGRWALDMKIVDPRLDRTPGVQELCKREALLGICAGLAFAGIAGLTSTNAAVLLLMLPLAIDCSVALTSAERFPQAFHDRIGGTIVVGTRRGYSLDIKVRRLLDQVQSNVRR</sequence>
<evidence type="ECO:0000256" key="3">
    <source>
        <dbReference type="ARBA" id="ARBA00022989"/>
    </source>
</evidence>
<evidence type="ECO:0000256" key="5">
    <source>
        <dbReference type="SAM" id="Phobius"/>
    </source>
</evidence>
<organism evidence="7 8">
    <name type="scientific">Microcoleus asticus IPMA8</name>
    <dbReference type="NCBI Taxonomy" id="2563858"/>
    <lineage>
        <taxon>Bacteria</taxon>
        <taxon>Bacillati</taxon>
        <taxon>Cyanobacteriota</taxon>
        <taxon>Cyanophyceae</taxon>
        <taxon>Oscillatoriophycideae</taxon>
        <taxon>Oscillatoriales</taxon>
        <taxon>Microcoleaceae</taxon>
        <taxon>Microcoleus</taxon>
        <taxon>Microcoleus asticus</taxon>
    </lineage>
</organism>
<keyword evidence="8" id="KW-1185">Reference proteome</keyword>
<keyword evidence="3 5" id="KW-1133">Transmembrane helix</keyword>
<evidence type="ECO:0000256" key="4">
    <source>
        <dbReference type="ARBA" id="ARBA00023136"/>
    </source>
</evidence>
<dbReference type="InterPro" id="IPR010432">
    <property type="entry name" value="RDD"/>
</dbReference>
<evidence type="ECO:0000313" key="8">
    <source>
        <dbReference type="Proteomes" id="UP000702425"/>
    </source>
</evidence>
<dbReference type="Proteomes" id="UP000702425">
    <property type="component" value="Unassembled WGS sequence"/>
</dbReference>
<feature type="domain" description="RDD" evidence="6">
    <location>
        <begin position="13"/>
        <end position="148"/>
    </location>
</feature>
<dbReference type="EMBL" id="SRRZ01000025">
    <property type="protein sequence ID" value="NQE34135.1"/>
    <property type="molecule type" value="Genomic_DNA"/>
</dbReference>
<comment type="subcellular location">
    <subcellularLocation>
        <location evidence="1">Membrane</location>
        <topology evidence="1">Multi-pass membrane protein</topology>
    </subcellularLocation>
</comment>
<comment type="caution">
    <text evidence="7">The sequence shown here is derived from an EMBL/GenBank/DDBJ whole genome shotgun (WGS) entry which is preliminary data.</text>
</comment>
<evidence type="ECO:0000313" key="7">
    <source>
        <dbReference type="EMBL" id="NQE34135.1"/>
    </source>
</evidence>
<reference evidence="7 8" key="1">
    <citation type="journal article" date="2020" name="Sci. Rep.">
        <title>A novel cyanobacterial geosmin producer, revising GeoA distribution and dispersion patterns in Bacteria.</title>
        <authorList>
            <person name="Churro C."/>
            <person name="Semedo-Aguiar A.P."/>
            <person name="Silva A.D."/>
            <person name="Pereira-Leal J.B."/>
            <person name="Leite R.B."/>
        </authorList>
    </citation>
    <scope>NUCLEOTIDE SEQUENCE [LARGE SCALE GENOMIC DNA]</scope>
    <source>
        <strain evidence="7 8">IPMA8</strain>
    </source>
</reference>
<gene>
    <name evidence="7" type="ORF">E5S67_01858</name>
</gene>
<feature type="transmembrane region" description="Helical" evidence="5">
    <location>
        <begin position="94"/>
        <end position="110"/>
    </location>
</feature>
<accession>A0ABX2CUQ4</accession>